<reference evidence="2 3" key="1">
    <citation type="submission" date="2018-12" db="EMBL/GenBank/DDBJ databases">
        <authorList>
            <person name="Feng G."/>
            <person name="Zhu H."/>
        </authorList>
    </citation>
    <scope>NUCLEOTIDE SEQUENCE [LARGE SCALE GENOMIC DNA]</scope>
    <source>
        <strain evidence="2 3">KCTC 12533</strain>
    </source>
</reference>
<dbReference type="RefSeq" id="WP_125423177.1">
    <property type="nucleotide sequence ID" value="NZ_RWIT01000013.1"/>
</dbReference>
<proteinExistence type="predicted"/>
<evidence type="ECO:0000313" key="3">
    <source>
        <dbReference type="Proteomes" id="UP000273500"/>
    </source>
</evidence>
<dbReference type="InterPro" id="IPR024983">
    <property type="entry name" value="CHAT_dom"/>
</dbReference>
<organism evidence="2 3">
    <name type="scientific">Hymenobacter rigui</name>
    <dbReference type="NCBI Taxonomy" id="334424"/>
    <lineage>
        <taxon>Bacteria</taxon>
        <taxon>Pseudomonadati</taxon>
        <taxon>Bacteroidota</taxon>
        <taxon>Cytophagia</taxon>
        <taxon>Cytophagales</taxon>
        <taxon>Hymenobacteraceae</taxon>
        <taxon>Hymenobacter</taxon>
    </lineage>
</organism>
<sequence length="722" mass="80785">MKIKEVFPTVYAVRYSQEVESIWEQEYVVTHPHLVGLLDILFNEECALAHDSTLDEFRKHINLIFAAIIAANNNPATVLSNAGLDLLLLIHGAKAAGTYNRRGSFPEVFDCFMKSLYGRSLENGEQYDLQPERLWRFANPRIWPLYPGVEMALVITRWLAELFYYARSFGGLSEWCEVFLQPAIAWARAMRATTMEGALLATQLYAWSTTHQPPATATQILTLISTLYDGLDWAAHGREKQHLGVHLVLTTKQLAQRQAIHAELTNQGTLSSQERMQIACEVNNGIDDIKANFDAILSAVRDYSRDVESRAADRILVTYEKSRLFKVLNNLILTLCQHAATTELAALMTAFYHPDANWEPQKSILFILPNALDGVYYCANEKLAFRQQDNVVAVPNLIEASNRALSQLHVLRGTSSQKTPLPERVMGMPMFAHGANFEQAISEFYGFSTLKKLDIAAVTSLCPFNFNQLPLQALMLKELQVTFPIYTSLQQKAAYPVIRRVLLWQGNSVTSEMEACALAHLFSRAGVELTVLTEGTATKQDFIDAYRSSDYDVIWVSSHGELGYYEPDNSSFSLSETEAVSLAELVPIPVEQLNVRLLFLNVCEGGANTQIGEFQNVGFGHMLTSHNQDVLSHLWMTDSLVAPLLGVLVALELCQSRSSYFNAYQSALQTLLAGQQHLVDRLTALNSDTPHPSIEALLDRLQNKSSMDLANLLKWGSAVYFT</sequence>
<protein>
    <submittedName>
        <fullName evidence="2">CHAT domain-containing protein</fullName>
    </submittedName>
</protein>
<dbReference type="Pfam" id="PF12770">
    <property type="entry name" value="CHAT"/>
    <property type="match status" value="1"/>
</dbReference>
<dbReference type="EMBL" id="RWIT01000013">
    <property type="protein sequence ID" value="RSK45453.1"/>
    <property type="molecule type" value="Genomic_DNA"/>
</dbReference>
<dbReference type="AlphaFoldDB" id="A0A428KG91"/>
<evidence type="ECO:0000313" key="2">
    <source>
        <dbReference type="EMBL" id="RSK45453.1"/>
    </source>
</evidence>
<accession>A0A428KG91</accession>
<keyword evidence="3" id="KW-1185">Reference proteome</keyword>
<evidence type="ECO:0000259" key="1">
    <source>
        <dbReference type="Pfam" id="PF12770"/>
    </source>
</evidence>
<dbReference type="OrthoDB" id="8455618at2"/>
<gene>
    <name evidence="2" type="ORF">EI291_17805</name>
</gene>
<comment type="caution">
    <text evidence="2">The sequence shown here is derived from an EMBL/GenBank/DDBJ whole genome shotgun (WGS) entry which is preliminary data.</text>
</comment>
<dbReference type="Proteomes" id="UP000273500">
    <property type="component" value="Unassembled WGS sequence"/>
</dbReference>
<feature type="domain" description="CHAT" evidence="1">
    <location>
        <begin position="506"/>
        <end position="642"/>
    </location>
</feature>
<name>A0A428KG91_9BACT</name>